<feature type="compositionally biased region" description="Polar residues" evidence="1">
    <location>
        <begin position="13"/>
        <end position="29"/>
    </location>
</feature>
<name>W3WL80_PESFW</name>
<dbReference type="Proteomes" id="UP000030651">
    <property type="component" value="Unassembled WGS sequence"/>
</dbReference>
<dbReference type="KEGG" id="pfy:PFICI_14380"/>
<sequence length="110" mass="11094">MSSPVKNDPLAPTKTNSDASKLGSHTSDTGKLGSFGGDHGHGAASTHGASLPMPGLSGKANGPVGNLLRGPVDDNGKLKNAALMVGVKLDLEAEVHLTARVRGDILVGLY</sequence>
<organism evidence="2 3">
    <name type="scientific">Pestalotiopsis fici (strain W106-1 / CGMCC3.15140)</name>
    <dbReference type="NCBI Taxonomy" id="1229662"/>
    <lineage>
        <taxon>Eukaryota</taxon>
        <taxon>Fungi</taxon>
        <taxon>Dikarya</taxon>
        <taxon>Ascomycota</taxon>
        <taxon>Pezizomycotina</taxon>
        <taxon>Sordariomycetes</taxon>
        <taxon>Xylariomycetidae</taxon>
        <taxon>Amphisphaeriales</taxon>
        <taxon>Sporocadaceae</taxon>
        <taxon>Pestalotiopsis</taxon>
    </lineage>
</organism>
<evidence type="ECO:0000256" key="1">
    <source>
        <dbReference type="SAM" id="MobiDB-lite"/>
    </source>
</evidence>
<dbReference type="RefSeq" id="XP_007841152.1">
    <property type="nucleotide sequence ID" value="XM_007842961.1"/>
</dbReference>
<reference evidence="3" key="1">
    <citation type="journal article" date="2015" name="BMC Genomics">
        <title>Genomic and transcriptomic analysis of the endophytic fungus Pestalotiopsis fici reveals its lifestyle and high potential for synthesis of natural products.</title>
        <authorList>
            <person name="Wang X."/>
            <person name="Zhang X."/>
            <person name="Liu L."/>
            <person name="Xiang M."/>
            <person name="Wang W."/>
            <person name="Sun X."/>
            <person name="Che Y."/>
            <person name="Guo L."/>
            <person name="Liu G."/>
            <person name="Guo L."/>
            <person name="Wang C."/>
            <person name="Yin W.B."/>
            <person name="Stadler M."/>
            <person name="Zhang X."/>
            <person name="Liu X."/>
        </authorList>
    </citation>
    <scope>NUCLEOTIDE SEQUENCE [LARGE SCALE GENOMIC DNA]</scope>
    <source>
        <strain evidence="3">W106-1 / CGMCC3.15140</strain>
    </source>
</reference>
<dbReference type="AlphaFoldDB" id="W3WL80"/>
<evidence type="ECO:0000313" key="3">
    <source>
        <dbReference type="Proteomes" id="UP000030651"/>
    </source>
</evidence>
<evidence type="ECO:0000313" key="2">
    <source>
        <dbReference type="EMBL" id="ETS74514.1"/>
    </source>
</evidence>
<feature type="region of interest" description="Disordered" evidence="1">
    <location>
        <begin position="1"/>
        <end position="68"/>
    </location>
</feature>
<dbReference type="OrthoDB" id="2279190at2759"/>
<dbReference type="EMBL" id="KI912120">
    <property type="protein sequence ID" value="ETS74514.1"/>
    <property type="molecule type" value="Genomic_DNA"/>
</dbReference>
<dbReference type="HOGENOM" id="CLU_162804_1_0_1"/>
<gene>
    <name evidence="2" type="ORF">PFICI_14380</name>
</gene>
<accession>W3WL80</accession>
<proteinExistence type="predicted"/>
<dbReference type="eggNOG" id="ENOG502RM27">
    <property type="taxonomic scope" value="Eukaryota"/>
</dbReference>
<keyword evidence="3" id="KW-1185">Reference proteome</keyword>
<protein>
    <submittedName>
        <fullName evidence="2">Uncharacterized protein</fullName>
    </submittedName>
</protein>
<dbReference type="GeneID" id="19279393"/>
<dbReference type="InParanoid" id="W3WL80"/>